<gene>
    <name evidence="2" type="ORF">SVIM_LOCUS391166</name>
</gene>
<evidence type="ECO:0000256" key="1">
    <source>
        <dbReference type="SAM" id="MobiDB-lite"/>
    </source>
</evidence>
<dbReference type="AlphaFoldDB" id="A0A6N2MLS5"/>
<organism evidence="2">
    <name type="scientific">Salix viminalis</name>
    <name type="common">Common osier</name>
    <name type="synonym">Basket willow</name>
    <dbReference type="NCBI Taxonomy" id="40686"/>
    <lineage>
        <taxon>Eukaryota</taxon>
        <taxon>Viridiplantae</taxon>
        <taxon>Streptophyta</taxon>
        <taxon>Embryophyta</taxon>
        <taxon>Tracheophyta</taxon>
        <taxon>Spermatophyta</taxon>
        <taxon>Magnoliopsida</taxon>
        <taxon>eudicotyledons</taxon>
        <taxon>Gunneridae</taxon>
        <taxon>Pentapetalae</taxon>
        <taxon>rosids</taxon>
        <taxon>fabids</taxon>
        <taxon>Malpighiales</taxon>
        <taxon>Salicaceae</taxon>
        <taxon>Saliceae</taxon>
        <taxon>Salix</taxon>
    </lineage>
</organism>
<accession>A0A6N2MLS5</accession>
<proteinExistence type="predicted"/>
<protein>
    <submittedName>
        <fullName evidence="2">Uncharacterized protein</fullName>
    </submittedName>
</protein>
<dbReference type="EMBL" id="CAADRP010001874">
    <property type="protein sequence ID" value="VFU55192.1"/>
    <property type="molecule type" value="Genomic_DNA"/>
</dbReference>
<feature type="region of interest" description="Disordered" evidence="1">
    <location>
        <begin position="46"/>
        <end position="71"/>
    </location>
</feature>
<evidence type="ECO:0000313" key="2">
    <source>
        <dbReference type="EMBL" id="VFU55192.1"/>
    </source>
</evidence>
<feature type="compositionally biased region" description="Polar residues" evidence="1">
    <location>
        <begin position="46"/>
        <end position="65"/>
    </location>
</feature>
<name>A0A6N2MLS5_SALVM</name>
<sequence length="71" mass="7802">MDITKINAWGARALPSWNSSPIKNSQSKEATSLAVASQIFFTTSSPWRSGCSSQNHQETGRSTVTSRRKET</sequence>
<reference evidence="2" key="1">
    <citation type="submission" date="2019-03" db="EMBL/GenBank/DDBJ databases">
        <authorList>
            <person name="Mank J."/>
            <person name="Almeida P."/>
        </authorList>
    </citation>
    <scope>NUCLEOTIDE SEQUENCE</scope>
    <source>
        <strain evidence="2">78183</strain>
    </source>
</reference>